<organism evidence="7">
    <name type="scientific">Alexandrium monilatum</name>
    <dbReference type="NCBI Taxonomy" id="311494"/>
    <lineage>
        <taxon>Eukaryota</taxon>
        <taxon>Sar</taxon>
        <taxon>Alveolata</taxon>
        <taxon>Dinophyceae</taxon>
        <taxon>Gonyaulacales</taxon>
        <taxon>Pyrocystaceae</taxon>
        <taxon>Alexandrium</taxon>
    </lineage>
</organism>
<gene>
    <name evidence="7" type="ORF">AMON00008_LOCUS15484</name>
</gene>
<feature type="coiled-coil region" evidence="5">
    <location>
        <begin position="300"/>
        <end position="327"/>
    </location>
</feature>
<sequence>MATPARRVCLAPAARALRRPRPRAPLLAFLQPDLPLVAPARARGLSAGASHVAAAEQAEHVPLPPLRPTASQLRKHALSCAVPMVGFGFMDNTVMLHAGNAIDLTVGVTFGLSTLAAAACGQICSDVAGVSFGGLIEAAAGRLGLPSPDFTEEQRHSTIVKNVGLLGSVVGVITGCSMGLLNLLLIDAEQAGEMKMAAISSAMGFSVSISNTTCEGRTVLVLEGPEGIDGVIAAVTTAIAASGCRIQEMDGHRGHRDEDRENVSLNFRFALTKDGRQVEDEELEALGRSVMKACNNPERLHQLSVANEELRRKNDELAWRLAQMQASMEAHLLTISKRRSEELLRTRSSCRRSDVQSSLE</sequence>
<dbReference type="AlphaFoldDB" id="A0A7S4Q8M3"/>
<evidence type="ECO:0000256" key="2">
    <source>
        <dbReference type="ARBA" id="ARBA00022692"/>
    </source>
</evidence>
<protein>
    <submittedName>
        <fullName evidence="7">Uncharacterized protein</fullName>
    </submittedName>
</protein>
<evidence type="ECO:0000256" key="6">
    <source>
        <dbReference type="SAM" id="Phobius"/>
    </source>
</evidence>
<evidence type="ECO:0000256" key="3">
    <source>
        <dbReference type="ARBA" id="ARBA00022989"/>
    </source>
</evidence>
<evidence type="ECO:0000256" key="4">
    <source>
        <dbReference type="ARBA" id="ARBA00023136"/>
    </source>
</evidence>
<dbReference type="GO" id="GO:0005739">
    <property type="term" value="C:mitochondrion"/>
    <property type="evidence" value="ECO:0007669"/>
    <property type="project" value="TreeGrafter"/>
</dbReference>
<accession>A0A7S4Q8M3</accession>
<evidence type="ECO:0000313" key="7">
    <source>
        <dbReference type="EMBL" id="CAE4575864.1"/>
    </source>
</evidence>
<dbReference type="GO" id="GO:0016020">
    <property type="term" value="C:membrane"/>
    <property type="evidence" value="ECO:0007669"/>
    <property type="project" value="UniProtKB-SubCell"/>
</dbReference>
<dbReference type="PANTHER" id="PTHR21706:SF15">
    <property type="entry name" value="TRANSMEMBRANE PROTEIN 65"/>
    <property type="match status" value="1"/>
</dbReference>
<comment type="subcellular location">
    <subcellularLocation>
        <location evidence="1">Membrane</location>
        <topology evidence="1">Multi-pass membrane protein</topology>
    </subcellularLocation>
</comment>
<keyword evidence="4 6" id="KW-0472">Membrane</keyword>
<feature type="transmembrane region" description="Helical" evidence="6">
    <location>
        <begin position="163"/>
        <end position="186"/>
    </location>
</feature>
<proteinExistence type="predicted"/>
<evidence type="ECO:0000256" key="5">
    <source>
        <dbReference type="SAM" id="Coils"/>
    </source>
</evidence>
<reference evidence="7" key="1">
    <citation type="submission" date="2021-01" db="EMBL/GenBank/DDBJ databases">
        <authorList>
            <person name="Corre E."/>
            <person name="Pelletier E."/>
            <person name="Niang G."/>
            <person name="Scheremetjew M."/>
            <person name="Finn R."/>
            <person name="Kale V."/>
            <person name="Holt S."/>
            <person name="Cochrane G."/>
            <person name="Meng A."/>
            <person name="Brown T."/>
            <person name="Cohen L."/>
        </authorList>
    </citation>
    <scope>NUCLEOTIDE SEQUENCE</scope>
    <source>
        <strain evidence="7">CCMP3105</strain>
    </source>
</reference>
<name>A0A7S4Q8M3_9DINO</name>
<keyword evidence="3 6" id="KW-1133">Transmembrane helix</keyword>
<dbReference type="EMBL" id="HBNR01023164">
    <property type="protein sequence ID" value="CAE4575864.1"/>
    <property type="molecule type" value="Transcribed_RNA"/>
</dbReference>
<keyword evidence="5" id="KW-0175">Coiled coil</keyword>
<dbReference type="PANTHER" id="PTHR21706">
    <property type="entry name" value="TRANSMEMBRANE PROTEIN 65"/>
    <property type="match status" value="1"/>
</dbReference>
<evidence type="ECO:0000256" key="1">
    <source>
        <dbReference type="ARBA" id="ARBA00004141"/>
    </source>
</evidence>
<dbReference type="InterPro" id="IPR019537">
    <property type="entry name" value="TMEM65"/>
</dbReference>
<dbReference type="Pfam" id="PF10507">
    <property type="entry name" value="TMEM65"/>
    <property type="match status" value="1"/>
</dbReference>
<keyword evidence="2 6" id="KW-0812">Transmembrane</keyword>